<protein>
    <recommendedName>
        <fullName evidence="2">UspA domain-containing protein</fullName>
    </recommendedName>
</protein>
<dbReference type="RefSeq" id="WP_012170351.1">
    <property type="nucleotide sequence ID" value="NC_009937.1"/>
</dbReference>
<proteinExistence type="inferred from homology"/>
<dbReference type="InterPro" id="IPR006016">
    <property type="entry name" value="UspA"/>
</dbReference>
<sequence length="280" mass="29443">MLYNLKNIFTALCCSTEETETSSALAYALSLAQEAGARLTVQASAQKLSLPHTRVSSTIGGLVAAENERLAQLAGKLADDARAAAELGGVAVRTEVPLLPHLELVERFVAEARVHDLTVVDAESSALSPDRALIEAALFQSGRPLLIVPEGHPVFRGRRILVAWDGSARVARAVNEALPLLRAAAMVEVLSIIGEKDLSKAVPGAGIAPHLSAHGVTFELKEIAAPDGDAGEALRLHAVASGADLIVMGAYAHSWLRQITFGGVTQSLLRAAPLPLFLSY</sequence>
<reference evidence="3 4" key="4">
    <citation type="journal article" date="2009" name="Appl. Environ. Microbiol.">
        <title>Comparative genome-wide transcriptional profiling of Azorhizobium caulinodans ORS571 grown under free-living and symbiotic conditions.</title>
        <authorList>
            <person name="Tsukada S."/>
            <person name="Aono T."/>
            <person name="Akiba N."/>
            <person name="Lee KB."/>
            <person name="Liu CT."/>
            <person name="Toyazaki H."/>
            <person name="Oyaizu H."/>
        </authorList>
    </citation>
    <scope>NUCLEOTIDE SEQUENCE [LARGE SCALE GENOMIC DNA]</scope>
    <source>
        <strain evidence="4">ATCC 43989 / DSM 5975 / JCM 20966 / LMG 6465 / NBRC 14845 / NCIMB 13405 / ORS 571</strain>
    </source>
</reference>
<dbReference type="Gene3D" id="3.40.50.12370">
    <property type="match status" value="1"/>
</dbReference>
<dbReference type="Proteomes" id="UP000000270">
    <property type="component" value="Chromosome"/>
</dbReference>
<dbReference type="CDD" id="cd00293">
    <property type="entry name" value="USP-like"/>
    <property type="match status" value="1"/>
</dbReference>
<name>A8I562_AZOC5</name>
<dbReference type="PANTHER" id="PTHR46268">
    <property type="entry name" value="STRESS RESPONSE PROTEIN NHAX"/>
    <property type="match status" value="1"/>
</dbReference>
<dbReference type="SUPFAM" id="SSF52402">
    <property type="entry name" value="Adenine nucleotide alpha hydrolases-like"/>
    <property type="match status" value="2"/>
</dbReference>
<evidence type="ECO:0000313" key="3">
    <source>
        <dbReference type="EMBL" id="BAF87821.1"/>
    </source>
</evidence>
<gene>
    <name evidence="3" type="ordered locus">AZC_1823</name>
</gene>
<dbReference type="eggNOG" id="COG0589">
    <property type="taxonomic scope" value="Bacteria"/>
</dbReference>
<evidence type="ECO:0000256" key="1">
    <source>
        <dbReference type="ARBA" id="ARBA00008791"/>
    </source>
</evidence>
<reference evidence="3 4" key="6">
    <citation type="journal article" date="2011" name="Appl. Environ. Microbiol.">
        <title>Involvement of the azorhizobial chromosome partition gene (parA) in the onset of bacteroid differentiation during Sesbania rostrata stem nodule development.</title>
        <authorList>
            <person name="Liu CT."/>
            <person name="Lee KB."/>
            <person name="Wang YS."/>
            <person name="Peng MH."/>
            <person name="Lee KT."/>
            <person name="Suzuki S."/>
            <person name="Suzuki T."/>
            <person name="Oyaizu H."/>
        </authorList>
    </citation>
    <scope>NUCLEOTIDE SEQUENCE [LARGE SCALE GENOMIC DNA]</scope>
    <source>
        <strain evidence="4">ATCC 43989 / DSM 5975 / JCM 20966 / LMG 6465 / NBRC 14845 / NCIMB 13405 / ORS 571</strain>
    </source>
</reference>
<dbReference type="PRINTS" id="PR01438">
    <property type="entry name" value="UNVRSLSTRESS"/>
</dbReference>
<reference evidence="3 4" key="1">
    <citation type="journal article" date="2007" name="Appl. Environ. Microbiol.">
        <title>Rhizobial factors required for stem nodule maturation and maintenance in Sesbania rostrata-Azorhizobium caulinodans ORS571 symbiosis.</title>
        <authorList>
            <person name="Suzuki S."/>
            <person name="Aono T."/>
            <person name="Lee KB."/>
            <person name="Suzuki T."/>
            <person name="Liu CT."/>
            <person name="Miwa H."/>
            <person name="Wakao S."/>
            <person name="Iki T."/>
            <person name="Oyaizu H."/>
        </authorList>
    </citation>
    <scope>NUCLEOTIDE SEQUENCE [LARGE SCALE GENOMIC DNA]</scope>
    <source>
        <strain evidence="4">ATCC 43989 / DSM 5975 / JCM 20966 / LMG 6465 / NBRC 14845 / NCIMB 13405 / ORS 571</strain>
    </source>
</reference>
<dbReference type="HOGENOM" id="CLU_049301_5_2_5"/>
<organism evidence="3 4">
    <name type="scientific">Azorhizobium caulinodans (strain ATCC 43989 / DSM 5975 / JCM 20966 / LMG 6465 / NBRC 14845 / NCIMB 13405 / ORS 571)</name>
    <dbReference type="NCBI Taxonomy" id="438753"/>
    <lineage>
        <taxon>Bacteria</taxon>
        <taxon>Pseudomonadati</taxon>
        <taxon>Pseudomonadota</taxon>
        <taxon>Alphaproteobacteria</taxon>
        <taxon>Hyphomicrobiales</taxon>
        <taxon>Xanthobacteraceae</taxon>
        <taxon>Azorhizobium</taxon>
    </lineage>
</organism>
<dbReference type="InterPro" id="IPR006015">
    <property type="entry name" value="Universal_stress_UspA"/>
</dbReference>
<accession>A8I562</accession>
<dbReference type="PANTHER" id="PTHR46268:SF15">
    <property type="entry name" value="UNIVERSAL STRESS PROTEIN HP_0031"/>
    <property type="match status" value="1"/>
</dbReference>
<dbReference type="STRING" id="438753.AZC_1823"/>
<evidence type="ECO:0000313" key="4">
    <source>
        <dbReference type="Proteomes" id="UP000000270"/>
    </source>
</evidence>
<reference evidence="3 4" key="5">
    <citation type="journal article" date="2010" name="Appl. Environ. Microbiol.">
        <title>phrR-like gene praR of Azorhizobium caulinodans ORS571 is essential for symbiosis with Sesbania rostrata and is involved in expression of reb genes.</title>
        <authorList>
            <person name="Akiba N."/>
            <person name="Aono T."/>
            <person name="Toyazaki H."/>
            <person name="Sato S."/>
            <person name="Oyaizu H."/>
        </authorList>
    </citation>
    <scope>NUCLEOTIDE SEQUENCE [LARGE SCALE GENOMIC DNA]</scope>
    <source>
        <strain evidence="4">ATCC 43989 / DSM 5975 / JCM 20966 / LMG 6465 / NBRC 14845 / NCIMB 13405 / ORS 571</strain>
    </source>
</reference>
<dbReference type="AlphaFoldDB" id="A8I562"/>
<dbReference type="Pfam" id="PF00582">
    <property type="entry name" value="Usp"/>
    <property type="match status" value="1"/>
</dbReference>
<keyword evidence="4" id="KW-1185">Reference proteome</keyword>
<reference evidence="3 4" key="3">
    <citation type="journal article" date="2008" name="BMC Genomics">
        <title>The genome of the versatile nitrogen fixer Azorhizobium caulinodans ORS571.</title>
        <authorList>
            <person name="Lee KB."/>
            <person name="Backer P.D."/>
            <person name="Aono T."/>
            <person name="Liu CT."/>
            <person name="Suzuki S."/>
            <person name="Suzuki T."/>
            <person name="Kaneko T."/>
            <person name="Yamada M."/>
            <person name="Tabata S."/>
            <person name="Kupfer D.M."/>
            <person name="Najar F.Z."/>
            <person name="Wiley G.B."/>
            <person name="Roe B."/>
            <person name="Binnewies T.T."/>
            <person name="Ussery D.W."/>
            <person name="D'Haeze W."/>
            <person name="Herder J.D."/>
            <person name="Gevers D."/>
            <person name="Vereecke D."/>
            <person name="Holsters M."/>
            <person name="Oyaizu H."/>
        </authorList>
    </citation>
    <scope>NUCLEOTIDE SEQUENCE [LARGE SCALE GENOMIC DNA]</scope>
    <source>
        <strain evidence="4">ATCC 43989 / DSM 5975 / JCM 20966 / LMG 6465 / NBRC 14845 / NCIMB 13405 / ORS 571</strain>
    </source>
</reference>
<evidence type="ECO:0000259" key="2">
    <source>
        <dbReference type="Pfam" id="PF00582"/>
    </source>
</evidence>
<dbReference type="KEGG" id="azc:AZC_1823"/>
<feature type="domain" description="UspA" evidence="2">
    <location>
        <begin position="158"/>
        <end position="276"/>
    </location>
</feature>
<comment type="similarity">
    <text evidence="1">Belongs to the universal stress protein A family.</text>
</comment>
<dbReference type="EMBL" id="AP009384">
    <property type="protein sequence ID" value="BAF87821.1"/>
    <property type="molecule type" value="Genomic_DNA"/>
</dbReference>
<reference evidence="4" key="2">
    <citation type="submission" date="2007-04" db="EMBL/GenBank/DDBJ databases">
        <title>Complete genome sequence of the nitrogen-fixing bacterium Azorhizobium caulinodans ORS571.</title>
        <authorList>
            <person name="Lee K.B."/>
            <person name="Backer P.D."/>
            <person name="Aono T."/>
            <person name="Liu C.T."/>
            <person name="Suzuki S."/>
            <person name="Suzuki T."/>
            <person name="Kaneko T."/>
            <person name="Yamada M."/>
            <person name="Tabata S."/>
            <person name="Kupfer D.M."/>
            <person name="Najar F.Z."/>
            <person name="Wiley G.B."/>
            <person name="Roe B."/>
            <person name="Binnewies T."/>
            <person name="Ussery D."/>
            <person name="Vereecke D."/>
            <person name="Gevers D."/>
            <person name="Holsters M."/>
            <person name="Oyaizu H."/>
        </authorList>
    </citation>
    <scope>NUCLEOTIDE SEQUENCE [LARGE SCALE GENOMIC DNA]</scope>
    <source>
        <strain evidence="4">ATCC 43989 / DSM 5975 / JCM 20966 / LMG 6465 / NBRC 14845 / NCIMB 13405 / ORS 571</strain>
    </source>
</reference>